<dbReference type="HAMAP" id="MF_01216">
    <property type="entry name" value="Azoreductase_type1"/>
    <property type="match status" value="1"/>
</dbReference>
<dbReference type="GO" id="GO:0016655">
    <property type="term" value="F:oxidoreductase activity, acting on NAD(P)H, quinone or similar compound as acceptor"/>
    <property type="evidence" value="ECO:0007669"/>
    <property type="project" value="InterPro"/>
</dbReference>
<evidence type="ECO:0000256" key="4">
    <source>
        <dbReference type="ARBA" id="ARBA00023027"/>
    </source>
</evidence>
<keyword evidence="2" id="KW-0288">FMN</keyword>
<dbReference type="SUPFAM" id="SSF52218">
    <property type="entry name" value="Flavoproteins"/>
    <property type="match status" value="1"/>
</dbReference>
<accession>A0A0F9IKK0</accession>
<evidence type="ECO:0000256" key="2">
    <source>
        <dbReference type="ARBA" id="ARBA00022643"/>
    </source>
</evidence>
<dbReference type="InterPro" id="IPR050104">
    <property type="entry name" value="FMN-dep_NADH:Q_OxRdtase_AzoR1"/>
</dbReference>
<dbReference type="PANTHER" id="PTHR43741">
    <property type="entry name" value="FMN-DEPENDENT NADH-AZOREDUCTASE 1"/>
    <property type="match status" value="1"/>
</dbReference>
<dbReference type="Gene3D" id="3.40.50.360">
    <property type="match status" value="1"/>
</dbReference>
<evidence type="ECO:0000259" key="7">
    <source>
        <dbReference type="Pfam" id="PF02525"/>
    </source>
</evidence>
<dbReference type="PANTHER" id="PTHR43741:SF2">
    <property type="entry name" value="FMN-DEPENDENT NADH:QUINONE OXIDOREDUCTASE"/>
    <property type="match status" value="1"/>
</dbReference>
<sequence>MTTSVLRIDASARTQGSVTRELTDHILRRIGGDVPVVTRDLAQGLPLIDETWIGANFTPADDRSDAQREALALSDTLIAEVQAADTLVIGVPIYNFGVPAALKAWVDLVARAGVTFKYEEYGPKGLLEGKRAILAVASGGTEAGSDIDFATKYFKHVLAFIGITDVTIVAADRMAIDAEGTLAAAHKSVEALALAA</sequence>
<dbReference type="InterPro" id="IPR029039">
    <property type="entry name" value="Flavoprotein-like_sf"/>
</dbReference>
<reference evidence="8" key="1">
    <citation type="journal article" date="2015" name="Nature">
        <title>Complex archaea that bridge the gap between prokaryotes and eukaryotes.</title>
        <authorList>
            <person name="Spang A."/>
            <person name="Saw J.H."/>
            <person name="Jorgensen S.L."/>
            <person name="Zaremba-Niedzwiedzka K."/>
            <person name="Martijn J."/>
            <person name="Lind A.E."/>
            <person name="van Eijk R."/>
            <person name="Schleper C."/>
            <person name="Guy L."/>
            <person name="Ettema T.J."/>
        </authorList>
    </citation>
    <scope>NUCLEOTIDE SEQUENCE</scope>
</reference>
<keyword evidence="3" id="KW-0560">Oxidoreductase</keyword>
<comment type="caution">
    <text evidence="8">The sequence shown here is derived from an EMBL/GenBank/DDBJ whole genome shotgun (WGS) entry which is preliminary data.</text>
</comment>
<organism evidence="8">
    <name type="scientific">marine sediment metagenome</name>
    <dbReference type="NCBI Taxonomy" id="412755"/>
    <lineage>
        <taxon>unclassified sequences</taxon>
        <taxon>metagenomes</taxon>
        <taxon>ecological metagenomes</taxon>
    </lineage>
</organism>
<dbReference type="AlphaFoldDB" id="A0A0F9IKK0"/>
<dbReference type="EC" id="1.7.1.17" evidence="5"/>
<gene>
    <name evidence="8" type="ORF">LCGC14_1646560</name>
</gene>
<dbReference type="InterPro" id="IPR023048">
    <property type="entry name" value="NADH:quinone_OxRdtase_FMN_depd"/>
</dbReference>
<proteinExistence type="inferred from homology"/>
<evidence type="ECO:0000256" key="3">
    <source>
        <dbReference type="ARBA" id="ARBA00023002"/>
    </source>
</evidence>
<feature type="domain" description="Flavodoxin-like fold" evidence="7">
    <location>
        <begin position="4"/>
        <end position="190"/>
    </location>
</feature>
<dbReference type="EMBL" id="LAZR01013790">
    <property type="protein sequence ID" value="KKM20329.1"/>
    <property type="molecule type" value="Genomic_DNA"/>
</dbReference>
<evidence type="ECO:0000256" key="6">
    <source>
        <dbReference type="ARBA" id="ARBA00048542"/>
    </source>
</evidence>
<name>A0A0F9IKK0_9ZZZZ</name>
<keyword evidence="1" id="KW-0285">Flavoprotein</keyword>
<evidence type="ECO:0000256" key="5">
    <source>
        <dbReference type="ARBA" id="ARBA00024061"/>
    </source>
</evidence>
<keyword evidence="4" id="KW-0520">NAD</keyword>
<evidence type="ECO:0000313" key="8">
    <source>
        <dbReference type="EMBL" id="KKM20329.1"/>
    </source>
</evidence>
<evidence type="ECO:0000256" key="1">
    <source>
        <dbReference type="ARBA" id="ARBA00022630"/>
    </source>
</evidence>
<comment type="catalytic activity">
    <reaction evidence="6">
        <text>N,N-dimethyl-1,4-phenylenediamine + anthranilate + 2 NAD(+) = 2-(4-dimethylaminophenyl)diazenylbenzoate + 2 NADH + 2 H(+)</text>
        <dbReference type="Rhea" id="RHEA:55872"/>
        <dbReference type="ChEBI" id="CHEBI:15378"/>
        <dbReference type="ChEBI" id="CHEBI:15783"/>
        <dbReference type="ChEBI" id="CHEBI:16567"/>
        <dbReference type="ChEBI" id="CHEBI:57540"/>
        <dbReference type="ChEBI" id="CHEBI:57945"/>
        <dbReference type="ChEBI" id="CHEBI:71579"/>
        <dbReference type="EC" id="1.7.1.17"/>
    </reaction>
    <physiologicalReaction direction="right-to-left" evidence="6">
        <dbReference type="Rhea" id="RHEA:55874"/>
    </physiologicalReaction>
</comment>
<dbReference type="InterPro" id="IPR003680">
    <property type="entry name" value="Flavodoxin_fold"/>
</dbReference>
<protein>
    <recommendedName>
        <fullName evidence="5">FMN-dependent NADH-azoreductase</fullName>
        <ecNumber evidence="5">1.7.1.17</ecNumber>
    </recommendedName>
</protein>
<dbReference type="Pfam" id="PF02525">
    <property type="entry name" value="Flavodoxin_2"/>
    <property type="match status" value="1"/>
</dbReference>
<dbReference type="GO" id="GO:0010181">
    <property type="term" value="F:FMN binding"/>
    <property type="evidence" value="ECO:0007669"/>
    <property type="project" value="InterPro"/>
</dbReference>